<name>A0A0A9HX06_ARUDO</name>
<sequence>MQGPMVELTCPQLTAAWACGAAAMSSAAATRAINTS</sequence>
<dbReference type="AlphaFoldDB" id="A0A0A9HX06"/>
<reference evidence="1" key="1">
    <citation type="submission" date="2014-09" db="EMBL/GenBank/DDBJ databases">
        <authorList>
            <person name="Magalhaes I.L.F."/>
            <person name="Oliveira U."/>
            <person name="Santos F.R."/>
            <person name="Vidigal T.H.D.A."/>
            <person name="Brescovit A.D."/>
            <person name="Santos A.J."/>
        </authorList>
    </citation>
    <scope>NUCLEOTIDE SEQUENCE</scope>
    <source>
        <tissue evidence="1">Shoot tissue taken approximately 20 cm above the soil surface</tissue>
    </source>
</reference>
<evidence type="ECO:0000313" key="1">
    <source>
        <dbReference type="EMBL" id="JAE37433.1"/>
    </source>
</evidence>
<proteinExistence type="predicted"/>
<dbReference type="EMBL" id="GBRH01160463">
    <property type="protein sequence ID" value="JAE37433.1"/>
    <property type="molecule type" value="Transcribed_RNA"/>
</dbReference>
<accession>A0A0A9HX06</accession>
<protein>
    <submittedName>
        <fullName evidence="1">Uncharacterized protein</fullName>
    </submittedName>
</protein>
<organism evidence="1">
    <name type="scientific">Arundo donax</name>
    <name type="common">Giant reed</name>
    <name type="synonym">Donax arundinaceus</name>
    <dbReference type="NCBI Taxonomy" id="35708"/>
    <lineage>
        <taxon>Eukaryota</taxon>
        <taxon>Viridiplantae</taxon>
        <taxon>Streptophyta</taxon>
        <taxon>Embryophyta</taxon>
        <taxon>Tracheophyta</taxon>
        <taxon>Spermatophyta</taxon>
        <taxon>Magnoliopsida</taxon>
        <taxon>Liliopsida</taxon>
        <taxon>Poales</taxon>
        <taxon>Poaceae</taxon>
        <taxon>PACMAD clade</taxon>
        <taxon>Arundinoideae</taxon>
        <taxon>Arundineae</taxon>
        <taxon>Arundo</taxon>
    </lineage>
</organism>
<reference evidence="1" key="2">
    <citation type="journal article" date="2015" name="Data Brief">
        <title>Shoot transcriptome of the giant reed, Arundo donax.</title>
        <authorList>
            <person name="Barrero R.A."/>
            <person name="Guerrero F.D."/>
            <person name="Moolhuijzen P."/>
            <person name="Goolsby J.A."/>
            <person name="Tidwell J."/>
            <person name="Bellgard S.E."/>
            <person name="Bellgard M.I."/>
        </authorList>
    </citation>
    <scope>NUCLEOTIDE SEQUENCE</scope>
    <source>
        <tissue evidence="1">Shoot tissue taken approximately 20 cm above the soil surface</tissue>
    </source>
</reference>